<name>A0ABW3IQW5_9RHOB</name>
<dbReference type="RefSeq" id="WP_386074952.1">
    <property type="nucleotide sequence ID" value="NZ_JBHTJT010000021.1"/>
</dbReference>
<evidence type="ECO:0000313" key="3">
    <source>
        <dbReference type="Proteomes" id="UP001597108"/>
    </source>
</evidence>
<evidence type="ECO:0000313" key="2">
    <source>
        <dbReference type="EMBL" id="MFD0980516.1"/>
    </source>
</evidence>
<sequence>MREEIRQRYPGAETFTFGDSRALCDRLLALVRAGVKTATCGALRDFEAGGEALPSPGRRDIALDWDGRPALVIETVSVEILAFNDVPENFALAEGEDDSL</sequence>
<dbReference type="Pfam" id="PF04266">
    <property type="entry name" value="ASCH"/>
    <property type="match status" value="1"/>
</dbReference>
<gene>
    <name evidence="2" type="ORF">ACFQ2S_12725</name>
</gene>
<dbReference type="InterPro" id="IPR015947">
    <property type="entry name" value="PUA-like_sf"/>
</dbReference>
<dbReference type="Gene3D" id="3.10.400.10">
    <property type="entry name" value="Sulfate adenylyltransferase"/>
    <property type="match status" value="1"/>
</dbReference>
<feature type="domain" description="ASCH" evidence="1">
    <location>
        <begin position="15"/>
        <end position="98"/>
    </location>
</feature>
<keyword evidence="3" id="KW-1185">Reference proteome</keyword>
<dbReference type="InterPro" id="IPR009326">
    <property type="entry name" value="DUF984"/>
</dbReference>
<evidence type="ECO:0000259" key="1">
    <source>
        <dbReference type="SMART" id="SM01022"/>
    </source>
</evidence>
<proteinExistence type="predicted"/>
<dbReference type="PANTHER" id="PTHR39203:SF1">
    <property type="entry name" value="CYTOPLASMIC PROTEIN"/>
    <property type="match status" value="1"/>
</dbReference>
<dbReference type="InterPro" id="IPR007374">
    <property type="entry name" value="ASCH_domain"/>
</dbReference>
<dbReference type="Proteomes" id="UP001597108">
    <property type="component" value="Unassembled WGS sequence"/>
</dbReference>
<organism evidence="2 3">
    <name type="scientific">Tropicimonas aquimaris</name>
    <dbReference type="NCBI Taxonomy" id="914152"/>
    <lineage>
        <taxon>Bacteria</taxon>
        <taxon>Pseudomonadati</taxon>
        <taxon>Pseudomonadota</taxon>
        <taxon>Alphaproteobacteria</taxon>
        <taxon>Rhodobacterales</taxon>
        <taxon>Roseobacteraceae</taxon>
        <taxon>Tropicimonas</taxon>
    </lineage>
</organism>
<reference evidence="3" key="1">
    <citation type="journal article" date="2019" name="Int. J. Syst. Evol. Microbiol.">
        <title>The Global Catalogue of Microorganisms (GCM) 10K type strain sequencing project: providing services to taxonomists for standard genome sequencing and annotation.</title>
        <authorList>
            <consortium name="The Broad Institute Genomics Platform"/>
            <consortium name="The Broad Institute Genome Sequencing Center for Infectious Disease"/>
            <person name="Wu L."/>
            <person name="Ma J."/>
        </authorList>
    </citation>
    <scope>NUCLEOTIDE SEQUENCE [LARGE SCALE GENOMIC DNA]</scope>
    <source>
        <strain evidence="3">CCUG 60524</strain>
    </source>
</reference>
<dbReference type="EMBL" id="JBHTJT010000021">
    <property type="protein sequence ID" value="MFD0980516.1"/>
    <property type="molecule type" value="Genomic_DNA"/>
</dbReference>
<protein>
    <submittedName>
        <fullName evidence="2">ASCH domain-containing protein</fullName>
    </submittedName>
</protein>
<comment type="caution">
    <text evidence="2">The sequence shown here is derived from an EMBL/GenBank/DDBJ whole genome shotgun (WGS) entry which is preliminary data.</text>
</comment>
<dbReference type="PANTHER" id="PTHR39203">
    <property type="entry name" value="CYTOPLASMIC PROTEIN-RELATED"/>
    <property type="match status" value="1"/>
</dbReference>
<dbReference type="SMART" id="SM01022">
    <property type="entry name" value="ASCH"/>
    <property type="match status" value="1"/>
</dbReference>
<accession>A0ABW3IQW5</accession>
<dbReference type="SUPFAM" id="SSF88697">
    <property type="entry name" value="PUA domain-like"/>
    <property type="match status" value="1"/>
</dbReference>